<dbReference type="Gene3D" id="3.40.50.1820">
    <property type="entry name" value="alpha/beta hydrolase"/>
    <property type="match status" value="1"/>
</dbReference>
<dbReference type="PROSITE" id="PS00012">
    <property type="entry name" value="PHOSPHOPANTETHEINE"/>
    <property type="match status" value="1"/>
</dbReference>
<dbReference type="SUPFAM" id="SSF47336">
    <property type="entry name" value="ACP-like"/>
    <property type="match status" value="2"/>
</dbReference>
<reference evidence="6 7" key="1">
    <citation type="submission" date="2023-12" db="EMBL/GenBank/DDBJ databases">
        <title>Amycolatopsis sp. V23-08.</title>
        <authorList>
            <person name="Somphong A."/>
        </authorList>
    </citation>
    <scope>NUCLEOTIDE SEQUENCE [LARGE SCALE GENOMIC DNA]</scope>
    <source>
        <strain evidence="6 7">V23-08</strain>
    </source>
</reference>
<feature type="domain" description="Carrier" evidence="5">
    <location>
        <begin position="922"/>
        <end position="997"/>
    </location>
</feature>
<comment type="cofactor">
    <cofactor evidence="1">
        <name>pantetheine 4'-phosphate</name>
        <dbReference type="ChEBI" id="CHEBI:47942"/>
    </cofactor>
</comment>
<dbReference type="InterPro" id="IPR020806">
    <property type="entry name" value="PKS_PP-bd"/>
</dbReference>
<dbReference type="Gene3D" id="3.30.559.10">
    <property type="entry name" value="Chloramphenicol acetyltransferase-like domain"/>
    <property type="match status" value="3"/>
</dbReference>
<dbReference type="InterPro" id="IPR006162">
    <property type="entry name" value="Ppantetheine_attach_site"/>
</dbReference>
<dbReference type="SUPFAM" id="SSF56801">
    <property type="entry name" value="Acetyl-CoA synthetase-like"/>
    <property type="match status" value="2"/>
</dbReference>
<dbReference type="InterPro" id="IPR029058">
    <property type="entry name" value="AB_hydrolase_fold"/>
</dbReference>
<dbReference type="Gene3D" id="3.30.559.30">
    <property type="entry name" value="Nonribosomal peptide synthetase, condensation domain"/>
    <property type="match status" value="3"/>
</dbReference>
<gene>
    <name evidence="6" type="ORF">VA596_12115</name>
</gene>
<evidence type="ECO:0000256" key="2">
    <source>
        <dbReference type="ARBA" id="ARBA00022450"/>
    </source>
</evidence>
<dbReference type="Gene3D" id="2.30.38.10">
    <property type="entry name" value="Luciferase, Domain 3"/>
    <property type="match status" value="1"/>
</dbReference>
<dbReference type="InterPro" id="IPR009081">
    <property type="entry name" value="PP-bd_ACP"/>
</dbReference>
<dbReference type="PROSITE" id="PS00455">
    <property type="entry name" value="AMP_BINDING"/>
    <property type="match status" value="2"/>
</dbReference>
<dbReference type="CDD" id="cd05930">
    <property type="entry name" value="A_NRPS"/>
    <property type="match status" value="2"/>
</dbReference>
<dbReference type="Proteomes" id="UP001304298">
    <property type="component" value="Unassembled WGS sequence"/>
</dbReference>
<dbReference type="SUPFAM" id="SSF52777">
    <property type="entry name" value="CoA-dependent acyltransferases"/>
    <property type="match status" value="5"/>
</dbReference>
<evidence type="ECO:0000256" key="1">
    <source>
        <dbReference type="ARBA" id="ARBA00001957"/>
    </source>
</evidence>
<dbReference type="Gene3D" id="1.10.1200.10">
    <property type="entry name" value="ACP-like"/>
    <property type="match status" value="1"/>
</dbReference>
<dbReference type="NCBIfam" id="TIGR01733">
    <property type="entry name" value="AA-adenyl-dom"/>
    <property type="match status" value="2"/>
</dbReference>
<protein>
    <submittedName>
        <fullName evidence="6">Amino acid adenylation domain-containing protein</fullName>
    </submittedName>
</protein>
<feature type="compositionally biased region" description="Basic residues" evidence="4">
    <location>
        <begin position="2316"/>
        <end position="2330"/>
    </location>
</feature>
<dbReference type="InterPro" id="IPR023213">
    <property type="entry name" value="CAT-like_dom_sf"/>
</dbReference>
<evidence type="ECO:0000313" key="7">
    <source>
        <dbReference type="Proteomes" id="UP001304298"/>
    </source>
</evidence>
<dbReference type="SMART" id="SM00823">
    <property type="entry name" value="PKS_PP"/>
    <property type="match status" value="2"/>
</dbReference>
<feature type="domain" description="Carrier" evidence="5">
    <location>
        <begin position="2224"/>
        <end position="2299"/>
    </location>
</feature>
<dbReference type="EMBL" id="JAYFSI010000002">
    <property type="protein sequence ID" value="MEA5360283.1"/>
    <property type="molecule type" value="Genomic_DNA"/>
</dbReference>
<sequence>MTEWVFPASLAQERLWPAASHGSPAPTASRAIRLPDGSTEEQAHAALVAVVGRHEILRTRLRRDGSQVVQVVVADRPVELGSTVDASDRARIPTPTVFGPSSAPLWNARLVRDETGLSLLFTADEAVFDDRSFGLLAGELTELCRAAQEGRAAVLPPLPVQYADFAVWQRDRLASGAAADEIARHRDRLAGAPPITLPPTDRPRPTIVDSTGARVSAEFPDGLADRIAASARARSVTPRTVLIAVGAALLARLTENATDVVFGVPADGRDRPEVASLLGRFGGTVAMRVAVAGQPSFAALLDQVDGALADIDDHGATLLAAVADEPHPPYQVAFEVELDGEPVVRHPDPASGDLVFEVGSTGIGLRYRTALFDEQTAAEITRRFVRLLNGCVTDPDALVADLPLIGDAERELVLDTWNETAYPLEPATLNSLFERQAARTPDRIAVVHGDDTMTYRQLNAAANRLARRLVSRDARPDSLVGIALPRGVTLAVAVLAVLKSGAGYLPLDLEIPVDRMAYMIADAKPILILATGETTGRLPADATVLTLDETDLEAGDDADLTDAERHAPLSPASTAYIVYTSGSTGRPKGIVAEHRNVHSYVDYALRAYPALRDEALMPSPLSFDLSITGFYCPLVSGGLVRLAAVDEPAARASKAAFLKCTPGHLPMVDTEVAPSVDLIVGGEALPREALAAWRAANPAVRVTNEYGPTETTVGCVAEFFDPGAPLPPGSVAIGRPVANMRAYVLDDRLRPVPPGVVGELYLAGKQVARGYLNRPELTAERFVACPFGEPGQRMYRTGDLVRHRTDGAIEFHGRSDTQIKLRGYRIEPGEIETRLREHPAITDVLVALEGGSTGRLVAYLCCAGEPPRPADLRTHVGATLPGYMVPSGYFAVPAIPLNVNGKTDFAALRRHAEPLPDSTGRAPATATGRVVAEVFARVLGVPEPGADDSFFDLGGHSLLAARMVGEIAAVTGVRLSLRDLLDHPRVQELADRIDLDRADRRSPAAVSDVDGSPVSGIQEQMWLAELLDPTGSAYNVPLVWRLLGDVDATALGAAFGALAARHEILRTAFVDHNGTPRQVVREPWQPEVVVEDLRDVAVADRKARVDAFVDQEAETPFDLAAGRPLRVRLVRFADEHVLLVCLHHLVFDGGSIPVFTAELAAFYAEALGEPVAPLAEPVQFREVVADQTAWLAGEEGADGLEFWSDRLAGAPVTLDLGPAPSRPGPHGAVTVPFSPDFARRCADLCTEHRTSWYMVAASAVAALLHRWSGADDVTMGLPMANREDERHAEVLGPCLNTVVLRSRTDEQDTFADLLDGVRESFLDAFEYQAVPLPAVLDRLDPPRADGRIPYVDVSLAVLVNSADETEFGAARMVSVPFDRWQHDRKFGITVTFIDDGGAIGAVMSYRGDRYPAATVRRMADWLGALLDSVSESASTPMAELLPATGPQFRDFVLATEGNRDDAAGAEHWAGVLSGAPAYPAVVPPLDAGPAGAVPIPLRPDALSRLRAVQAEHGVSWFIVAATAVAALLHRWTGEDDVTFGAPVANRDDFADVLGPCLNTIVLRSQLPERATVADLLTRVRDTVLDAFDHQDVPFDVVVDRLKPARRPGWTPYIEVLLAVTTDGTEQLVLAEDIELRPLELDHTGAGYAGKFGLTVGFDDVGGALAGTLMFRGDRFTAGQARVMARWLGTLVGSFADVLDQPLDTLDLVGAEETTELARLEQGAAPADVRSVAELVSRWCADFPDAPAVRSSRGVLSYRGLDERAEALAAVLRPLAKGDQPAVALLLPRGEDMAIAMLASWKAGFLFCPLEPGYPPGRIGYVLGDLDACAVLTDDPARLAGVPGDAVPVVDVTAALPAATGGPSALPHPDATAYVLYTSGTTGTPKGVEYSHRSLAIATQWHIDAFEVTQRDRASWLHSVAFDMTQWEVWQTLSAGAELLVHEPQVIAPELADWLTEQRVTLFFTPTPLAEALWAAGAELPSVRWLVFGGSALTVLPPTGTSYRICDSYGPTETYNTTLHEVDPATATVLNCIGRPNAGTRVYVLDEAGRRCAVGMPGEIHIGGTSVAKGYWRKPDLTRERFAALDPDGNPGPVYRTGDRGRWLPDGTLEYLGRLDRQLKVRGYRIEPQEIEAQLRDDPLVHQAVVHTFPDDPAPLVAYLVAHAPGQADTQTVLARLKLMLPEFMVPSALVWLPELPLNSRGKVDVGALPKPTRADVAGIAEFKAPRTELERRIAAVWSDVLGVGTVGAHDNFFDLGGNSLLLATLHARLQEALSAKLPIRQLFEYPTVYTLANALAAPDASGPPAPAQESAADRARKARQAWARRARPAR</sequence>
<dbReference type="InterPro" id="IPR042099">
    <property type="entry name" value="ANL_N_sf"/>
</dbReference>
<dbReference type="InterPro" id="IPR036736">
    <property type="entry name" value="ACP-like_sf"/>
</dbReference>
<keyword evidence="3" id="KW-0597">Phosphoprotein</keyword>
<dbReference type="InterPro" id="IPR020845">
    <property type="entry name" value="AMP-binding_CS"/>
</dbReference>
<dbReference type="InterPro" id="IPR001242">
    <property type="entry name" value="Condensation_dom"/>
</dbReference>
<dbReference type="Pfam" id="PF00550">
    <property type="entry name" value="PP-binding"/>
    <property type="match status" value="2"/>
</dbReference>
<feature type="region of interest" description="Disordered" evidence="4">
    <location>
        <begin position="2298"/>
        <end position="2330"/>
    </location>
</feature>
<dbReference type="InterPro" id="IPR000873">
    <property type="entry name" value="AMP-dep_synth/lig_dom"/>
</dbReference>
<dbReference type="CDD" id="cd19531">
    <property type="entry name" value="LCL_NRPS-like"/>
    <property type="match status" value="1"/>
</dbReference>
<dbReference type="InterPro" id="IPR045851">
    <property type="entry name" value="AMP-bd_C_sf"/>
</dbReference>
<dbReference type="Gene3D" id="3.30.300.30">
    <property type="match status" value="2"/>
</dbReference>
<dbReference type="InterPro" id="IPR010071">
    <property type="entry name" value="AA_adenyl_dom"/>
</dbReference>
<name>A0ABU5R263_9PSEU</name>
<organism evidence="6 7">
    <name type="scientific">Amycolatopsis heterodermiae</name>
    <dbReference type="NCBI Taxonomy" id="3110235"/>
    <lineage>
        <taxon>Bacteria</taxon>
        <taxon>Bacillati</taxon>
        <taxon>Actinomycetota</taxon>
        <taxon>Actinomycetes</taxon>
        <taxon>Pseudonocardiales</taxon>
        <taxon>Pseudonocardiaceae</taxon>
        <taxon>Amycolatopsis</taxon>
    </lineage>
</organism>
<accession>A0ABU5R263</accession>
<comment type="caution">
    <text evidence="6">The sequence shown here is derived from an EMBL/GenBank/DDBJ whole genome shotgun (WGS) entry which is preliminary data.</text>
</comment>
<proteinExistence type="predicted"/>
<dbReference type="Pfam" id="PF00501">
    <property type="entry name" value="AMP-binding"/>
    <property type="match status" value="2"/>
</dbReference>
<dbReference type="PANTHER" id="PTHR45527">
    <property type="entry name" value="NONRIBOSOMAL PEPTIDE SYNTHETASE"/>
    <property type="match status" value="1"/>
</dbReference>
<dbReference type="PROSITE" id="PS50075">
    <property type="entry name" value="CARRIER"/>
    <property type="match status" value="2"/>
</dbReference>
<evidence type="ECO:0000256" key="3">
    <source>
        <dbReference type="ARBA" id="ARBA00022553"/>
    </source>
</evidence>
<dbReference type="Gene3D" id="3.40.50.12780">
    <property type="entry name" value="N-terminal domain of ligase-like"/>
    <property type="match status" value="1"/>
</dbReference>
<dbReference type="InterPro" id="IPR025110">
    <property type="entry name" value="AMP-bd_C"/>
</dbReference>
<evidence type="ECO:0000313" key="6">
    <source>
        <dbReference type="EMBL" id="MEA5360283.1"/>
    </source>
</evidence>
<keyword evidence="2" id="KW-0596">Phosphopantetheine</keyword>
<evidence type="ECO:0000259" key="5">
    <source>
        <dbReference type="PROSITE" id="PS50075"/>
    </source>
</evidence>
<dbReference type="PANTHER" id="PTHR45527:SF1">
    <property type="entry name" value="FATTY ACID SYNTHASE"/>
    <property type="match status" value="1"/>
</dbReference>
<dbReference type="Pfam" id="PF00668">
    <property type="entry name" value="Condensation"/>
    <property type="match status" value="3"/>
</dbReference>
<dbReference type="Gene3D" id="3.40.50.980">
    <property type="match status" value="2"/>
</dbReference>
<keyword evidence="7" id="KW-1185">Reference proteome</keyword>
<dbReference type="Pfam" id="PF13193">
    <property type="entry name" value="AMP-binding_C"/>
    <property type="match status" value="1"/>
</dbReference>
<evidence type="ECO:0000256" key="4">
    <source>
        <dbReference type="SAM" id="MobiDB-lite"/>
    </source>
</evidence>